<sequence length="37" mass="4422">MSQNAHVYFILFVKYVHYFHIICAFILLYVESATINI</sequence>
<reference evidence="2" key="1">
    <citation type="submission" date="2014-11" db="EMBL/GenBank/DDBJ databases">
        <authorList>
            <person name="Amaro Gonzalez C."/>
        </authorList>
    </citation>
    <scope>NUCLEOTIDE SEQUENCE</scope>
</reference>
<reference evidence="2" key="2">
    <citation type="journal article" date="2015" name="Fish Shellfish Immunol.">
        <title>Early steps in the European eel (Anguilla anguilla)-Vibrio vulnificus interaction in the gills: Role of the RtxA13 toxin.</title>
        <authorList>
            <person name="Callol A."/>
            <person name="Pajuelo D."/>
            <person name="Ebbesson L."/>
            <person name="Teles M."/>
            <person name="MacKenzie S."/>
            <person name="Amaro C."/>
        </authorList>
    </citation>
    <scope>NUCLEOTIDE SEQUENCE</scope>
</reference>
<keyword evidence="1" id="KW-0812">Transmembrane</keyword>
<keyword evidence="1" id="KW-1133">Transmembrane helix</keyword>
<organism evidence="2">
    <name type="scientific">Anguilla anguilla</name>
    <name type="common">European freshwater eel</name>
    <name type="synonym">Muraena anguilla</name>
    <dbReference type="NCBI Taxonomy" id="7936"/>
    <lineage>
        <taxon>Eukaryota</taxon>
        <taxon>Metazoa</taxon>
        <taxon>Chordata</taxon>
        <taxon>Craniata</taxon>
        <taxon>Vertebrata</taxon>
        <taxon>Euteleostomi</taxon>
        <taxon>Actinopterygii</taxon>
        <taxon>Neopterygii</taxon>
        <taxon>Teleostei</taxon>
        <taxon>Anguilliformes</taxon>
        <taxon>Anguillidae</taxon>
        <taxon>Anguilla</taxon>
    </lineage>
</organism>
<evidence type="ECO:0000256" key="1">
    <source>
        <dbReference type="SAM" id="Phobius"/>
    </source>
</evidence>
<dbReference type="EMBL" id="GBXM01037988">
    <property type="protein sequence ID" value="JAH70589.1"/>
    <property type="molecule type" value="Transcribed_RNA"/>
</dbReference>
<evidence type="ECO:0000313" key="2">
    <source>
        <dbReference type="EMBL" id="JAH70589.1"/>
    </source>
</evidence>
<dbReference type="AlphaFoldDB" id="A0A0E9UXI4"/>
<protein>
    <submittedName>
        <fullName evidence="2">Uncharacterized protein</fullName>
    </submittedName>
</protein>
<accession>A0A0E9UXI4</accession>
<proteinExistence type="predicted"/>
<feature type="transmembrane region" description="Helical" evidence="1">
    <location>
        <begin position="6"/>
        <end position="30"/>
    </location>
</feature>
<name>A0A0E9UXI4_ANGAN</name>
<keyword evidence="1" id="KW-0472">Membrane</keyword>